<accession>A0A0F9LVY4</accession>
<protein>
    <submittedName>
        <fullName evidence="1">Uncharacterized protein</fullName>
    </submittedName>
</protein>
<comment type="caution">
    <text evidence="1">The sequence shown here is derived from an EMBL/GenBank/DDBJ whole genome shotgun (WGS) entry which is preliminary data.</text>
</comment>
<evidence type="ECO:0000313" key="1">
    <source>
        <dbReference type="EMBL" id="KKM61247.1"/>
    </source>
</evidence>
<dbReference type="EMBL" id="LAZR01011519">
    <property type="protein sequence ID" value="KKM61247.1"/>
    <property type="molecule type" value="Genomic_DNA"/>
</dbReference>
<sequence>MPTKEILLELMGCEHMGDVTRVTRRIAARFGVVILGYHGDWEPGDWEAVEPSPWRWTMCEWGTVTQVRLMRPKVVSGRTHVPVDSCIAPLVRALNDAGIETTGACCGHGNRPGIISLLDGRELLIAPDFETSRAIDKAFPDIWGNPICTEGQPKGEGS</sequence>
<organism evidence="1">
    <name type="scientific">marine sediment metagenome</name>
    <dbReference type="NCBI Taxonomy" id="412755"/>
    <lineage>
        <taxon>unclassified sequences</taxon>
        <taxon>metagenomes</taxon>
        <taxon>ecological metagenomes</taxon>
    </lineage>
</organism>
<proteinExistence type="predicted"/>
<dbReference type="AlphaFoldDB" id="A0A0F9LVY4"/>
<name>A0A0F9LVY4_9ZZZZ</name>
<reference evidence="1" key="1">
    <citation type="journal article" date="2015" name="Nature">
        <title>Complex archaea that bridge the gap between prokaryotes and eukaryotes.</title>
        <authorList>
            <person name="Spang A."/>
            <person name="Saw J.H."/>
            <person name="Jorgensen S.L."/>
            <person name="Zaremba-Niedzwiedzka K."/>
            <person name="Martijn J."/>
            <person name="Lind A.E."/>
            <person name="van Eijk R."/>
            <person name="Schleper C."/>
            <person name="Guy L."/>
            <person name="Ettema T.J."/>
        </authorList>
    </citation>
    <scope>NUCLEOTIDE SEQUENCE</scope>
</reference>
<gene>
    <name evidence="1" type="ORF">LCGC14_1533670</name>
</gene>